<keyword evidence="1" id="KW-1133">Transmembrane helix</keyword>
<feature type="transmembrane region" description="Helical" evidence="1">
    <location>
        <begin position="6"/>
        <end position="23"/>
    </location>
</feature>
<evidence type="ECO:0000313" key="2">
    <source>
        <dbReference type="EMBL" id="KAF9620333.1"/>
    </source>
</evidence>
<evidence type="ECO:0000256" key="1">
    <source>
        <dbReference type="SAM" id="Phobius"/>
    </source>
</evidence>
<protein>
    <submittedName>
        <fullName evidence="2">Uncharacterized protein</fullName>
    </submittedName>
</protein>
<gene>
    <name evidence="2" type="ORF">IFM89_011068</name>
</gene>
<sequence length="68" mass="7760">MAKLSSIYFFFLVLIAFSGNLLEQKQKNFSIWMSKIMDITTETMSGAIDDVVGDDDAEEETDDRPMRC</sequence>
<dbReference type="Proteomes" id="UP000631114">
    <property type="component" value="Unassembled WGS sequence"/>
</dbReference>
<dbReference type="AlphaFoldDB" id="A0A835M5F0"/>
<keyword evidence="1" id="KW-0472">Membrane</keyword>
<keyword evidence="3" id="KW-1185">Reference proteome</keyword>
<keyword evidence="1" id="KW-0812">Transmembrane</keyword>
<organism evidence="2 3">
    <name type="scientific">Coptis chinensis</name>
    <dbReference type="NCBI Taxonomy" id="261450"/>
    <lineage>
        <taxon>Eukaryota</taxon>
        <taxon>Viridiplantae</taxon>
        <taxon>Streptophyta</taxon>
        <taxon>Embryophyta</taxon>
        <taxon>Tracheophyta</taxon>
        <taxon>Spermatophyta</taxon>
        <taxon>Magnoliopsida</taxon>
        <taxon>Ranunculales</taxon>
        <taxon>Ranunculaceae</taxon>
        <taxon>Coptidoideae</taxon>
        <taxon>Coptis</taxon>
    </lineage>
</organism>
<reference evidence="2 3" key="1">
    <citation type="submission" date="2020-10" db="EMBL/GenBank/DDBJ databases">
        <title>The Coptis chinensis genome and diversification of protoberbering-type alkaloids.</title>
        <authorList>
            <person name="Wang B."/>
            <person name="Shu S."/>
            <person name="Song C."/>
            <person name="Liu Y."/>
        </authorList>
    </citation>
    <scope>NUCLEOTIDE SEQUENCE [LARGE SCALE GENOMIC DNA]</scope>
    <source>
        <strain evidence="2">HL-2020</strain>
        <tissue evidence="2">Leaf</tissue>
    </source>
</reference>
<name>A0A835M5F0_9MAGN</name>
<comment type="caution">
    <text evidence="2">The sequence shown here is derived from an EMBL/GenBank/DDBJ whole genome shotgun (WGS) entry which is preliminary data.</text>
</comment>
<accession>A0A835M5F0</accession>
<dbReference type="EMBL" id="JADFTS010000002">
    <property type="protein sequence ID" value="KAF9620333.1"/>
    <property type="molecule type" value="Genomic_DNA"/>
</dbReference>
<evidence type="ECO:0000313" key="3">
    <source>
        <dbReference type="Proteomes" id="UP000631114"/>
    </source>
</evidence>
<proteinExistence type="predicted"/>